<dbReference type="Gramene" id="OE9A020975T1">
    <property type="protein sequence ID" value="OE9A020975C1"/>
    <property type="gene ID" value="OE9A020975"/>
</dbReference>
<evidence type="ECO:0000313" key="2">
    <source>
        <dbReference type="Proteomes" id="UP000594638"/>
    </source>
</evidence>
<name>A0A8S0U7X0_OLEEU</name>
<dbReference type="EMBL" id="CACTIH010007440">
    <property type="protein sequence ID" value="CAA3013530.1"/>
    <property type="molecule type" value="Genomic_DNA"/>
</dbReference>
<sequence>MTALQIQAAITLSSYIWLRHLQLLGERERDRRIEIEKMKVEVEVEVEVEVLTVVIAVDNDDGVAVDLGRLQAVVVGLTGLCDLFVVVLLL</sequence>
<proteinExistence type="predicted"/>
<dbReference type="Proteomes" id="UP000594638">
    <property type="component" value="Unassembled WGS sequence"/>
</dbReference>
<keyword evidence="2" id="KW-1185">Reference proteome</keyword>
<gene>
    <name evidence="1" type="ORF">OLEA9_A020975</name>
</gene>
<dbReference type="AlphaFoldDB" id="A0A8S0U7X0"/>
<protein>
    <submittedName>
        <fullName evidence="1">Uncharacterized protein</fullName>
    </submittedName>
</protein>
<organism evidence="1 2">
    <name type="scientific">Olea europaea subsp. europaea</name>
    <dbReference type="NCBI Taxonomy" id="158383"/>
    <lineage>
        <taxon>Eukaryota</taxon>
        <taxon>Viridiplantae</taxon>
        <taxon>Streptophyta</taxon>
        <taxon>Embryophyta</taxon>
        <taxon>Tracheophyta</taxon>
        <taxon>Spermatophyta</taxon>
        <taxon>Magnoliopsida</taxon>
        <taxon>eudicotyledons</taxon>
        <taxon>Gunneridae</taxon>
        <taxon>Pentapetalae</taxon>
        <taxon>asterids</taxon>
        <taxon>lamiids</taxon>
        <taxon>Lamiales</taxon>
        <taxon>Oleaceae</taxon>
        <taxon>Oleeae</taxon>
        <taxon>Olea</taxon>
    </lineage>
</organism>
<comment type="caution">
    <text evidence="1">The sequence shown here is derived from an EMBL/GenBank/DDBJ whole genome shotgun (WGS) entry which is preliminary data.</text>
</comment>
<evidence type="ECO:0000313" key="1">
    <source>
        <dbReference type="EMBL" id="CAA3013530.1"/>
    </source>
</evidence>
<accession>A0A8S0U7X0</accession>
<reference evidence="1 2" key="1">
    <citation type="submission" date="2019-12" db="EMBL/GenBank/DDBJ databases">
        <authorList>
            <person name="Alioto T."/>
            <person name="Alioto T."/>
            <person name="Gomez Garrido J."/>
        </authorList>
    </citation>
    <scope>NUCLEOTIDE SEQUENCE [LARGE SCALE GENOMIC DNA]</scope>
</reference>